<proteinExistence type="predicted"/>
<dbReference type="Proteomes" id="UP000228945">
    <property type="component" value="Chromosome"/>
</dbReference>
<accession>A0A2D2B0Y8</accession>
<reference evidence="1 2" key="1">
    <citation type="submission" date="2017-10" db="EMBL/GenBank/DDBJ databases">
        <title>Genome sequence of Caulobacter mirabilis FWC38.</title>
        <authorList>
            <person name="Fiebig A."/>
            <person name="Crosson S."/>
        </authorList>
    </citation>
    <scope>NUCLEOTIDE SEQUENCE [LARGE SCALE GENOMIC DNA]</scope>
    <source>
        <strain evidence="1 2">FWC 38</strain>
    </source>
</reference>
<organism evidence="1 2">
    <name type="scientific">Caulobacter mirabilis</name>
    <dbReference type="NCBI Taxonomy" id="69666"/>
    <lineage>
        <taxon>Bacteria</taxon>
        <taxon>Pseudomonadati</taxon>
        <taxon>Pseudomonadota</taxon>
        <taxon>Alphaproteobacteria</taxon>
        <taxon>Caulobacterales</taxon>
        <taxon>Caulobacteraceae</taxon>
        <taxon>Caulobacter</taxon>
    </lineage>
</organism>
<protein>
    <recommendedName>
        <fullName evidence="3">Fimbrial biogenesis outer membrane usher protein</fullName>
    </recommendedName>
</protein>
<sequence length="895" mass="95566">MALGAAVASLSAGPAAGQALAHGLAVASDPQPFGVDDLLWMEVRTSDAELAESMNVYASRAGVFLPLGEFSRVLDLAVGVFPTQKRAEGWILSPDRPLIIDLPARRATLAGREIAFSQDQAVLYDDDLYVRADLLERLLPVKIKTDRSAQVLTVTPTEALPFQQRLARERRRAQQVGATDEAALRIDTPYRLFTPPAFDVNIGGQMTRDGVDQARRYDVRAAGDLLGAGFEGYVGSDNKGQVNDLRVLFSRKDPDGHALGPLGGTRAGLGDVYSPSMPIGAAGVTGRGVFYSSAPLEALDLATPLDLRGELAVGEEVELYVNEILQAAQTSPDQGRYQFLNVPLAYGLNTIRLVFYGPQGQSREVVRRINFGAGQVEAGRLVVRMGAVQQGRTVFDVGDRVRQPGDGEPRMVLTADYGLSPSLTASIGVARFTPGDRQTRSLLTAGLRGAFGPVAAQIDAAVDDRGGRGVTVGAAARPLGVSVVARHSEYSGGFVDETRQPGVTTLALLTRATDLRADGQIPLRGGLGVPVSLNLRRQERVNGDRLTNAELRAAAPIGRFYVSSSALFEGEKSGGVSRKRWFGSTDLSTLVSSRVQVRGGASYQISPEWKVDAAYATADWRINDRNTLRLGVVRTMGPAPETSYQASHLWRAKRFDLAVNLSYDAEAREWRIGVQLGFGLRYDPFSYRYRLSRPGVANGGSAAINAWIDENGDGIRQPDEAALPKLVAETPGGPAETDMHGRAIAIGLGDNASARIRLNPEAVDDPFLVAGGASTVEIVPRPGRTAVIDYPMQRTAEVELTAKVVRDDAPARGLAALNVELVPRQSGAILKGRSDHAGVLYFEGVRRGVYDLRIDPAQASGLGLSLASPVTVVVTASGLVRGGDVLVRVKGKPSQ</sequence>
<keyword evidence="2" id="KW-1185">Reference proteome</keyword>
<dbReference type="AlphaFoldDB" id="A0A2D2B0Y8"/>
<evidence type="ECO:0008006" key="3">
    <source>
        <dbReference type="Google" id="ProtNLM"/>
    </source>
</evidence>
<evidence type="ECO:0000313" key="2">
    <source>
        <dbReference type="Proteomes" id="UP000228945"/>
    </source>
</evidence>
<gene>
    <name evidence="1" type="ORF">CSW64_16470</name>
</gene>
<dbReference type="KEGG" id="cmb:CSW64_16470"/>
<dbReference type="EMBL" id="CP024201">
    <property type="protein sequence ID" value="ATQ43877.1"/>
    <property type="molecule type" value="Genomic_DNA"/>
</dbReference>
<name>A0A2D2B0Y8_9CAUL</name>
<evidence type="ECO:0000313" key="1">
    <source>
        <dbReference type="EMBL" id="ATQ43877.1"/>
    </source>
</evidence>